<evidence type="ECO:0000256" key="1">
    <source>
        <dbReference type="SAM" id="MobiDB-lite"/>
    </source>
</evidence>
<evidence type="ECO:0000313" key="2">
    <source>
        <dbReference type="EMBL" id="MFC3110517.1"/>
    </source>
</evidence>
<protein>
    <submittedName>
        <fullName evidence="2">AsmA-like C-terminal region-containing protein</fullName>
    </submittedName>
</protein>
<evidence type="ECO:0000313" key="3">
    <source>
        <dbReference type="Proteomes" id="UP001595530"/>
    </source>
</evidence>
<feature type="region of interest" description="Disordered" evidence="1">
    <location>
        <begin position="145"/>
        <end position="167"/>
    </location>
</feature>
<dbReference type="InterPro" id="IPR052894">
    <property type="entry name" value="AsmA-related"/>
</dbReference>
<organism evidence="2 3">
    <name type="scientific">Undibacterium arcticum</name>
    <dbReference type="NCBI Taxonomy" id="1762892"/>
    <lineage>
        <taxon>Bacteria</taxon>
        <taxon>Pseudomonadati</taxon>
        <taxon>Pseudomonadota</taxon>
        <taxon>Betaproteobacteria</taxon>
        <taxon>Burkholderiales</taxon>
        <taxon>Oxalobacteraceae</taxon>
        <taxon>Undibacterium</taxon>
    </lineage>
</organism>
<reference evidence="3" key="1">
    <citation type="journal article" date="2019" name="Int. J. Syst. Evol. Microbiol.">
        <title>The Global Catalogue of Microorganisms (GCM) 10K type strain sequencing project: providing services to taxonomists for standard genome sequencing and annotation.</title>
        <authorList>
            <consortium name="The Broad Institute Genomics Platform"/>
            <consortium name="The Broad Institute Genome Sequencing Center for Infectious Disease"/>
            <person name="Wu L."/>
            <person name="Ma J."/>
        </authorList>
    </citation>
    <scope>NUCLEOTIDE SEQUENCE [LARGE SCALE GENOMIC DNA]</scope>
    <source>
        <strain evidence="3">KCTC 42986</strain>
    </source>
</reference>
<dbReference type="EMBL" id="JBHRTP010000081">
    <property type="protein sequence ID" value="MFC3110517.1"/>
    <property type="molecule type" value="Genomic_DNA"/>
</dbReference>
<name>A0ABV7F9S2_9BURK</name>
<gene>
    <name evidence="2" type="ORF">ACFOFO_21575</name>
</gene>
<sequence>MAPRHRKLSRVSEKLFGDNQVKLNCLVGDFAIVNGIMQTRTFVLDTEDAIINIGGHIDLTKELLALNIIPKSKGLRIISFRSPLYVAGSFKNPDVGVEKGALALKAGGAIALGALAPVAALVPLVNVGSPDQHTDCARLLAEAKQKPKAPIPGKTARRMARPQLGAQ</sequence>
<comment type="caution">
    <text evidence="2">The sequence shown here is derived from an EMBL/GenBank/DDBJ whole genome shotgun (WGS) entry which is preliminary data.</text>
</comment>
<dbReference type="Proteomes" id="UP001595530">
    <property type="component" value="Unassembled WGS sequence"/>
</dbReference>
<keyword evidence="3" id="KW-1185">Reference proteome</keyword>
<accession>A0ABV7F9S2</accession>
<dbReference type="RefSeq" id="WP_390332826.1">
    <property type="nucleotide sequence ID" value="NZ_JBHRTP010000081.1"/>
</dbReference>
<dbReference type="PANTHER" id="PTHR30441">
    <property type="entry name" value="DUF748 DOMAIN-CONTAINING PROTEIN"/>
    <property type="match status" value="1"/>
</dbReference>
<proteinExistence type="predicted"/>
<dbReference type="PANTHER" id="PTHR30441:SF9">
    <property type="entry name" value="ASMA FAMILY PROTEIN YHJG"/>
    <property type="match status" value="1"/>
</dbReference>